<dbReference type="InterPro" id="IPR006530">
    <property type="entry name" value="YD"/>
</dbReference>
<dbReference type="InterPro" id="IPR050708">
    <property type="entry name" value="T6SS_VgrG/RHS"/>
</dbReference>
<proteinExistence type="predicted"/>
<dbReference type="RefSeq" id="WP_195812936.1">
    <property type="nucleotide sequence ID" value="NZ_JADOBI010000001.1"/>
</dbReference>
<evidence type="ECO:0000313" key="2">
    <source>
        <dbReference type="Proteomes" id="UP000636811"/>
    </source>
</evidence>
<dbReference type="PANTHER" id="PTHR32305">
    <property type="match status" value="1"/>
</dbReference>
<dbReference type="PANTHER" id="PTHR32305:SF15">
    <property type="entry name" value="PROTEIN RHSA-RELATED"/>
    <property type="match status" value="1"/>
</dbReference>
<keyword evidence="2" id="KW-1185">Reference proteome</keyword>
<dbReference type="EMBL" id="JADOBI010000001">
    <property type="protein sequence ID" value="MBF7977794.1"/>
    <property type="molecule type" value="Genomic_DNA"/>
</dbReference>
<dbReference type="InterPro" id="IPR031325">
    <property type="entry name" value="RHS_repeat"/>
</dbReference>
<evidence type="ECO:0000313" key="1">
    <source>
        <dbReference type="EMBL" id="MBF7977794.1"/>
    </source>
</evidence>
<name>A0ABS0DZE7_9GAMM</name>
<reference evidence="1 2" key="1">
    <citation type="submission" date="2020-11" db="EMBL/GenBank/DDBJ databases">
        <title>Taxonomic investigation of Rahnella strains.</title>
        <authorList>
            <person name="Lee S.D."/>
        </authorList>
    </citation>
    <scope>NUCLEOTIDE SEQUENCE [LARGE SCALE GENOMIC DNA]</scope>
    <source>
        <strain evidence="1 2">SAP-17</strain>
    </source>
</reference>
<evidence type="ECO:0008006" key="3">
    <source>
        <dbReference type="Google" id="ProtNLM"/>
    </source>
</evidence>
<sequence>MSLYHYNSDDQIIHAEQTGVHPRLELFSYDENLNITGTGWRTGGNDGIPERINQVQHAERVIRRGNCEYRYDTARRLEEKKTEIPGFRPQVWRYRWDALNQIRGLITPEGERWQYACDAFGRRISKRREGGNGNKPAGYDYLWSSDQLIEETTVYADGTPGREESIHWLYEPGALTPLARSEKGQLHYVVSDHLASIPFTPAYFPNAF</sequence>
<organism evidence="1 2">
    <name type="scientific">Rahnella laticis</name>
    <dbReference type="NCBI Taxonomy" id="2787622"/>
    <lineage>
        <taxon>Bacteria</taxon>
        <taxon>Pseudomonadati</taxon>
        <taxon>Pseudomonadota</taxon>
        <taxon>Gammaproteobacteria</taxon>
        <taxon>Enterobacterales</taxon>
        <taxon>Yersiniaceae</taxon>
        <taxon>Rahnella</taxon>
    </lineage>
</organism>
<comment type="caution">
    <text evidence="1">The sequence shown here is derived from an EMBL/GenBank/DDBJ whole genome shotgun (WGS) entry which is preliminary data.</text>
</comment>
<accession>A0ABS0DZE7</accession>
<dbReference type="Proteomes" id="UP000636811">
    <property type="component" value="Unassembled WGS sequence"/>
</dbReference>
<dbReference type="Pfam" id="PF05593">
    <property type="entry name" value="RHS_repeat"/>
    <property type="match status" value="1"/>
</dbReference>
<dbReference type="Gene3D" id="2.180.10.10">
    <property type="entry name" value="RHS repeat-associated core"/>
    <property type="match status" value="1"/>
</dbReference>
<dbReference type="NCBIfam" id="TIGR01643">
    <property type="entry name" value="YD_repeat_2x"/>
    <property type="match status" value="1"/>
</dbReference>
<gene>
    <name evidence="1" type="ORF">IV433_00050</name>
</gene>
<protein>
    <recommendedName>
        <fullName evidence="3">Type IV secretion protein Rhs</fullName>
    </recommendedName>
</protein>